<dbReference type="KEGG" id="ebla:JGUZn3_11240"/>
<dbReference type="AlphaFoldDB" id="A0A7H1NRE1"/>
<proteinExistence type="predicted"/>
<keyword evidence="1" id="KW-0812">Transmembrane</keyword>
<gene>
    <name evidence="2" type="ORF">JGUZn3_11240</name>
</gene>
<dbReference type="InterPro" id="IPR006696">
    <property type="entry name" value="DUF423"/>
</dbReference>
<evidence type="ECO:0000313" key="3">
    <source>
        <dbReference type="Proteomes" id="UP000516349"/>
    </source>
</evidence>
<evidence type="ECO:0008006" key="4">
    <source>
        <dbReference type="Google" id="ProtNLM"/>
    </source>
</evidence>
<feature type="transmembrane region" description="Helical" evidence="1">
    <location>
        <begin position="97"/>
        <end position="118"/>
    </location>
</feature>
<name>A0A7H1NRE1_9PROT</name>
<reference evidence="2 3" key="1">
    <citation type="submission" date="2020-08" db="EMBL/GenBank/DDBJ databases">
        <title>Complete genome sequence of Entomobacter blattae G55GP.</title>
        <authorList>
            <person name="Poehlein A."/>
            <person name="Guzman J."/>
            <person name="Daniel R."/>
            <person name="Vilcinskas A."/>
        </authorList>
    </citation>
    <scope>NUCLEOTIDE SEQUENCE [LARGE SCALE GENOMIC DNA]</scope>
    <source>
        <strain evidence="2 3">G55GP</strain>
    </source>
</reference>
<protein>
    <recommendedName>
        <fullName evidence="4">DUF423 domain-containing protein</fullName>
    </recommendedName>
</protein>
<dbReference type="Proteomes" id="UP000516349">
    <property type="component" value="Chromosome"/>
</dbReference>
<evidence type="ECO:0000256" key="1">
    <source>
        <dbReference type="SAM" id="Phobius"/>
    </source>
</evidence>
<feature type="transmembrane region" description="Helical" evidence="1">
    <location>
        <begin position="72"/>
        <end position="90"/>
    </location>
</feature>
<evidence type="ECO:0000313" key="2">
    <source>
        <dbReference type="EMBL" id="QNT78351.1"/>
    </source>
</evidence>
<keyword evidence="1" id="KW-1133">Transmembrane helix</keyword>
<keyword evidence="3" id="KW-1185">Reference proteome</keyword>
<dbReference type="RefSeq" id="WP_203414678.1">
    <property type="nucleotide sequence ID" value="NZ_CP060244.1"/>
</dbReference>
<dbReference type="EMBL" id="CP060244">
    <property type="protein sequence ID" value="QNT78351.1"/>
    <property type="molecule type" value="Genomic_DNA"/>
</dbReference>
<sequence length="152" mass="16394">MMSEKIFPPSRPPSRLLSRPLSLPLSQHARMFIFCAALLGFFTVASSALVSHLPEHAFAVGGRTMAHTANELLSWHTVALLGMGLLVNWLPSTQLLVTGYGFIIGCLCFGCAVFYTALSGIHPGPIAPVGGSILMLAWLNLAFFALRGARRR</sequence>
<keyword evidence="1" id="KW-0472">Membrane</keyword>
<dbReference type="Pfam" id="PF04241">
    <property type="entry name" value="DUF423"/>
    <property type="match status" value="1"/>
</dbReference>
<feature type="transmembrane region" description="Helical" evidence="1">
    <location>
        <begin position="124"/>
        <end position="146"/>
    </location>
</feature>
<organism evidence="2 3">
    <name type="scientific">Entomobacter blattae</name>
    <dbReference type="NCBI Taxonomy" id="2762277"/>
    <lineage>
        <taxon>Bacteria</taxon>
        <taxon>Pseudomonadati</taxon>
        <taxon>Pseudomonadota</taxon>
        <taxon>Alphaproteobacteria</taxon>
        <taxon>Acetobacterales</taxon>
        <taxon>Acetobacteraceae</taxon>
        <taxon>Entomobacter</taxon>
    </lineage>
</organism>
<accession>A0A7H1NRE1</accession>